<evidence type="ECO:0000313" key="4">
    <source>
        <dbReference type="Proteomes" id="UP001150538"/>
    </source>
</evidence>
<feature type="region of interest" description="Disordered" evidence="2">
    <location>
        <begin position="187"/>
        <end position="350"/>
    </location>
</feature>
<sequence length="407" mass="44965">MKSKEKKLDSNGRNRMNELKEELEKIKNLREEKGVVIKEKKETDEMVAYDPMAVMNGKIILKHQNMSQVVINMMVNLFLNILNVDGEDTESDSESNESGVSKLLGVYGLESEHKSSDDDNDLSHQGDLGNEKRSIKKRKVEGEFPPMPPGTPPLFPEEIAIQGVWPPLPLGPPPDILPMQAPPVLINPAMPAPPPPPPGWAPPSAAPQRQEKFVEPKKATQPALSAAPQERDLRKELTTLVPSHLLRQRRMKQEAKPKISLPQLNAAPDTEAPKESSPEPLNVNDSVAPETQTKETKSNNTVPEKSISELPGPSLLLGVNYSSGSDDDDDDDDDNGSDNEDNPTGDLSSKLLKELPQIIKPGQPKISFNNLTKKDAEIKSDKETIEEQNMASDDQYEEFMNEISGLM</sequence>
<dbReference type="AlphaFoldDB" id="A0A9W8A2V4"/>
<reference evidence="3" key="1">
    <citation type="submission" date="2022-07" db="EMBL/GenBank/DDBJ databases">
        <title>Phylogenomic reconstructions and comparative analyses of Kickxellomycotina fungi.</title>
        <authorList>
            <person name="Reynolds N.K."/>
            <person name="Stajich J.E."/>
            <person name="Barry K."/>
            <person name="Grigoriev I.V."/>
            <person name="Crous P."/>
            <person name="Smith M.E."/>
        </authorList>
    </citation>
    <scope>NUCLEOTIDE SEQUENCE</scope>
    <source>
        <strain evidence="3">NBRC 100468</strain>
    </source>
</reference>
<feature type="compositionally biased region" description="Basic and acidic residues" evidence="2">
    <location>
        <begin position="111"/>
        <end position="133"/>
    </location>
</feature>
<dbReference type="Proteomes" id="UP001150538">
    <property type="component" value="Unassembled WGS sequence"/>
</dbReference>
<feature type="region of interest" description="Disordered" evidence="2">
    <location>
        <begin position="111"/>
        <end position="150"/>
    </location>
</feature>
<organism evidence="3 4">
    <name type="scientific">Mycoemilia scoparia</name>
    <dbReference type="NCBI Taxonomy" id="417184"/>
    <lineage>
        <taxon>Eukaryota</taxon>
        <taxon>Fungi</taxon>
        <taxon>Fungi incertae sedis</taxon>
        <taxon>Zoopagomycota</taxon>
        <taxon>Kickxellomycotina</taxon>
        <taxon>Kickxellomycetes</taxon>
        <taxon>Kickxellales</taxon>
        <taxon>Kickxellaceae</taxon>
        <taxon>Mycoemilia</taxon>
    </lineage>
</organism>
<keyword evidence="1" id="KW-0175">Coiled coil</keyword>
<accession>A0A9W8A2V4</accession>
<evidence type="ECO:0000256" key="2">
    <source>
        <dbReference type="SAM" id="MobiDB-lite"/>
    </source>
</evidence>
<proteinExistence type="predicted"/>
<evidence type="ECO:0000313" key="3">
    <source>
        <dbReference type="EMBL" id="KAJ1917991.1"/>
    </source>
</evidence>
<feature type="coiled-coil region" evidence="1">
    <location>
        <begin position="9"/>
        <end position="39"/>
    </location>
</feature>
<gene>
    <name evidence="3" type="ORF">H4219_002879</name>
</gene>
<protein>
    <submittedName>
        <fullName evidence="3">Uncharacterized protein</fullName>
    </submittedName>
</protein>
<feature type="compositionally biased region" description="Pro residues" evidence="2">
    <location>
        <begin position="190"/>
        <end position="205"/>
    </location>
</feature>
<name>A0A9W8A2V4_9FUNG</name>
<comment type="caution">
    <text evidence="3">The sequence shown here is derived from an EMBL/GenBank/DDBJ whole genome shotgun (WGS) entry which is preliminary data.</text>
</comment>
<keyword evidence="4" id="KW-1185">Reference proteome</keyword>
<feature type="compositionally biased region" description="Basic and acidic residues" evidence="2">
    <location>
        <begin position="209"/>
        <end position="218"/>
    </location>
</feature>
<evidence type="ECO:0000256" key="1">
    <source>
        <dbReference type="SAM" id="Coils"/>
    </source>
</evidence>
<feature type="compositionally biased region" description="Acidic residues" evidence="2">
    <location>
        <begin position="325"/>
        <end position="343"/>
    </location>
</feature>
<dbReference type="EMBL" id="JANBPU010000056">
    <property type="protein sequence ID" value="KAJ1917991.1"/>
    <property type="molecule type" value="Genomic_DNA"/>
</dbReference>
<dbReference type="OrthoDB" id="205569at2759"/>